<dbReference type="InterPro" id="IPR025510">
    <property type="entry name" value="DUF4397"/>
</dbReference>
<dbReference type="Pfam" id="PF14344">
    <property type="entry name" value="DUF4397"/>
    <property type="match status" value="1"/>
</dbReference>
<accession>A0A937FC65</accession>
<comment type="caution">
    <text evidence="2">The sequence shown here is derived from an EMBL/GenBank/DDBJ whole genome shotgun (WGS) entry which is preliminary data.</text>
</comment>
<dbReference type="AlphaFoldDB" id="A0A937FC65"/>
<proteinExistence type="predicted"/>
<dbReference type="RefSeq" id="WP_202246294.1">
    <property type="nucleotide sequence ID" value="NZ_JAESIY010000013.1"/>
</dbReference>
<dbReference type="Proteomes" id="UP000659388">
    <property type="component" value="Unassembled WGS sequence"/>
</dbReference>
<name>A0A937FC65_9BACT</name>
<feature type="domain" description="DUF4397" evidence="1">
    <location>
        <begin position="41"/>
        <end position="148"/>
    </location>
</feature>
<evidence type="ECO:0000313" key="3">
    <source>
        <dbReference type="Proteomes" id="UP000659388"/>
    </source>
</evidence>
<protein>
    <submittedName>
        <fullName evidence="2">DUF4397 domain-containing protein</fullName>
    </submittedName>
</protein>
<dbReference type="PROSITE" id="PS51257">
    <property type="entry name" value="PROKAR_LIPOPROTEIN"/>
    <property type="match status" value="1"/>
</dbReference>
<evidence type="ECO:0000259" key="1">
    <source>
        <dbReference type="Pfam" id="PF14344"/>
    </source>
</evidence>
<sequence>MNTIRPFKTLFYLTIFLFGTFSLTSCLDSDDPTAEYTPISLIAIYQGVPDLEVEIELDSQTITTKALEFEDYTKYHSYPVGQRNFKFESKSGDSLASVSFRFEENYYYSIFLSGTDTTVRPILTKDTPISGGLEDEAAVRFINLSPDSDLLALRVKDSETNLFTYSPFRAVSSFSKLNSAPTVFEIVNPDGDVLASSTSYRLNMRSYHTVIAQGYVEPKDGLPRLKIKILSNSN</sequence>
<keyword evidence="3" id="KW-1185">Reference proteome</keyword>
<organism evidence="2 3">
    <name type="scientific">Fulvivirga sediminis</name>
    <dbReference type="NCBI Taxonomy" id="2803949"/>
    <lineage>
        <taxon>Bacteria</taxon>
        <taxon>Pseudomonadati</taxon>
        <taxon>Bacteroidota</taxon>
        <taxon>Cytophagia</taxon>
        <taxon>Cytophagales</taxon>
        <taxon>Fulvivirgaceae</taxon>
        <taxon>Fulvivirga</taxon>
    </lineage>
</organism>
<reference evidence="2" key="1">
    <citation type="submission" date="2021-01" db="EMBL/GenBank/DDBJ databases">
        <title>Fulvivirga kasyanovii gen. nov., sp nov., a novel member of the phylum Bacteroidetes isolated from seawater in a mussel farm.</title>
        <authorList>
            <person name="Zhao L.-H."/>
            <person name="Wang Z.-J."/>
        </authorList>
    </citation>
    <scope>NUCLEOTIDE SEQUENCE</scope>
    <source>
        <strain evidence="2">2943</strain>
    </source>
</reference>
<dbReference type="EMBL" id="JAESIY010000013">
    <property type="protein sequence ID" value="MBL3658499.1"/>
    <property type="molecule type" value="Genomic_DNA"/>
</dbReference>
<gene>
    <name evidence="2" type="ORF">JL102_20265</name>
</gene>
<evidence type="ECO:0000313" key="2">
    <source>
        <dbReference type="EMBL" id="MBL3658499.1"/>
    </source>
</evidence>